<evidence type="ECO:0000256" key="1">
    <source>
        <dbReference type="ARBA" id="ARBA00001933"/>
    </source>
</evidence>
<dbReference type="InterPro" id="IPR015422">
    <property type="entry name" value="PyrdxlP-dep_Trfase_small"/>
</dbReference>
<evidence type="ECO:0000256" key="3">
    <source>
        <dbReference type="ARBA" id="ARBA00022576"/>
    </source>
</evidence>
<evidence type="ECO:0000313" key="9">
    <source>
        <dbReference type="Proteomes" id="UP001321542"/>
    </source>
</evidence>
<dbReference type="EMBL" id="AP018448">
    <property type="protein sequence ID" value="BBC32442.1"/>
    <property type="molecule type" value="Genomic_DNA"/>
</dbReference>
<name>A0ABN5VGH3_9ACTN</name>
<comment type="cofactor">
    <cofactor evidence="1 6">
        <name>pyridoxal 5'-phosphate</name>
        <dbReference type="ChEBI" id="CHEBI:597326"/>
    </cofactor>
</comment>
<dbReference type="Proteomes" id="UP001321542">
    <property type="component" value="Chromosome"/>
</dbReference>
<dbReference type="PANTHER" id="PTHR46383:SF1">
    <property type="entry name" value="ASPARTATE AMINOTRANSFERASE"/>
    <property type="match status" value="1"/>
</dbReference>
<protein>
    <recommendedName>
        <fullName evidence="6">Aminotransferase</fullName>
        <ecNumber evidence="6">2.6.1.-</ecNumber>
    </recommendedName>
</protein>
<dbReference type="SUPFAM" id="SSF53383">
    <property type="entry name" value="PLP-dependent transferases"/>
    <property type="match status" value="1"/>
</dbReference>
<dbReference type="InterPro" id="IPR004839">
    <property type="entry name" value="Aminotransferase_I/II_large"/>
</dbReference>
<feature type="domain" description="Aminotransferase class I/classII large" evidence="7">
    <location>
        <begin position="37"/>
        <end position="388"/>
    </location>
</feature>
<proteinExistence type="inferred from homology"/>
<organism evidence="8 9">
    <name type="scientific">Streptomyces graminofaciens</name>
    <dbReference type="NCBI Taxonomy" id="68212"/>
    <lineage>
        <taxon>Bacteria</taxon>
        <taxon>Bacillati</taxon>
        <taxon>Actinomycetota</taxon>
        <taxon>Actinomycetes</taxon>
        <taxon>Kitasatosporales</taxon>
        <taxon>Streptomycetaceae</taxon>
        <taxon>Streptomyces</taxon>
    </lineage>
</organism>
<evidence type="ECO:0000256" key="6">
    <source>
        <dbReference type="RuleBase" id="RU000481"/>
    </source>
</evidence>
<reference evidence="8 9" key="1">
    <citation type="journal article" date="2010" name="ChemBioChem">
        <title>Cloning and characterization of the biosynthetic gene cluster of 16-membered macrolide antibiotic FD-891: involvement of a dual functional cytochrome P450 monooxygenase catalyzing epoxidation and hydroxylation.</title>
        <authorList>
            <person name="Kudo F."/>
            <person name="Motegi A."/>
            <person name="Mizoue K."/>
            <person name="Eguchi T."/>
        </authorList>
    </citation>
    <scope>NUCLEOTIDE SEQUENCE [LARGE SCALE GENOMIC DNA]</scope>
    <source>
        <strain evidence="8 9">A-8890</strain>
    </source>
</reference>
<accession>A0ABN5VGH3</accession>
<dbReference type="Gene3D" id="3.90.1150.10">
    <property type="entry name" value="Aspartate Aminotransferase, domain 1"/>
    <property type="match status" value="1"/>
</dbReference>
<sequence length="412" mass="43573">MAPTAPMALSTPLAPAADNPIFAVAARAEALRARGADVITLAAGEPQAATSAVVVEAAVAAVRDPATHHYGPAQGHPELRALVAARLSEDTELPWTEGDIQIALGAKHALFLAAQALIGPGDEVLVAAPGWPGHAEVVTAAGGVPVPVETDHAFRISPDALDRRRTPRTRAVILSSPGNPTGAVHPESRLRGIADWARRHGIWVIGDDIYRAFDHTGTYRSVLRVAPDLRARTIVVGGVSKEHAMTGWRVGWLAAPPEIVASARLHVSRTITHVPTVNQRAALAALNDADTPADAARDYRRRRNLLVEALNAIDGIDCPLPDGGMFAFPDVSDLLGDRGWTSSADLATWLLDTAHLAVVPGEAFNAPGRIRLCFAVDDRTLLTAIDRLRTALGTTPTEATYDIDAPNPEVAR</sequence>
<dbReference type="EC" id="2.6.1.-" evidence="6"/>
<dbReference type="InterPro" id="IPR004838">
    <property type="entry name" value="NHTrfase_class1_PyrdxlP-BS"/>
</dbReference>
<gene>
    <name evidence="8" type="ORF">SGFS_037360</name>
</gene>
<keyword evidence="5" id="KW-0663">Pyridoxal phosphate</keyword>
<evidence type="ECO:0000256" key="5">
    <source>
        <dbReference type="ARBA" id="ARBA00022898"/>
    </source>
</evidence>
<keyword evidence="4 6" id="KW-0808">Transferase</keyword>
<dbReference type="InterPro" id="IPR050596">
    <property type="entry name" value="AspAT/PAT-like"/>
</dbReference>
<comment type="similarity">
    <text evidence="2 6">Belongs to the class-I pyridoxal-phosphate-dependent aminotransferase family.</text>
</comment>
<dbReference type="InterPro" id="IPR015424">
    <property type="entry name" value="PyrdxlP-dep_Trfase"/>
</dbReference>
<evidence type="ECO:0000313" key="8">
    <source>
        <dbReference type="EMBL" id="BBC32442.1"/>
    </source>
</evidence>
<evidence type="ECO:0000259" key="7">
    <source>
        <dbReference type="Pfam" id="PF00155"/>
    </source>
</evidence>
<dbReference type="PANTHER" id="PTHR46383">
    <property type="entry name" value="ASPARTATE AMINOTRANSFERASE"/>
    <property type="match status" value="1"/>
</dbReference>
<reference evidence="8 9" key="2">
    <citation type="journal article" date="2023" name="ChemBioChem">
        <title>Acyltransferase Domain Exchange between Two Independent Type I Polyketide Synthases in the Same Producer Strain of Macrolide Antibiotics.</title>
        <authorList>
            <person name="Kudo F."/>
            <person name="Kishikawa K."/>
            <person name="Tsuboi K."/>
            <person name="Kido T."/>
            <person name="Usui T."/>
            <person name="Hashimoto J."/>
            <person name="Shin-Ya K."/>
            <person name="Miyanaga A."/>
            <person name="Eguchi T."/>
        </authorList>
    </citation>
    <scope>NUCLEOTIDE SEQUENCE [LARGE SCALE GENOMIC DNA]</scope>
    <source>
        <strain evidence="8 9">A-8890</strain>
    </source>
</reference>
<keyword evidence="9" id="KW-1185">Reference proteome</keyword>
<evidence type="ECO:0000256" key="2">
    <source>
        <dbReference type="ARBA" id="ARBA00007441"/>
    </source>
</evidence>
<evidence type="ECO:0000256" key="4">
    <source>
        <dbReference type="ARBA" id="ARBA00022679"/>
    </source>
</evidence>
<dbReference type="CDD" id="cd00609">
    <property type="entry name" value="AAT_like"/>
    <property type="match status" value="1"/>
</dbReference>
<dbReference type="InterPro" id="IPR015421">
    <property type="entry name" value="PyrdxlP-dep_Trfase_major"/>
</dbReference>
<dbReference type="Pfam" id="PF00155">
    <property type="entry name" value="Aminotran_1_2"/>
    <property type="match status" value="1"/>
</dbReference>
<dbReference type="PROSITE" id="PS00105">
    <property type="entry name" value="AA_TRANSFER_CLASS_1"/>
    <property type="match status" value="1"/>
</dbReference>
<keyword evidence="3 6" id="KW-0032">Aminotransferase</keyword>
<dbReference type="Gene3D" id="3.40.640.10">
    <property type="entry name" value="Type I PLP-dependent aspartate aminotransferase-like (Major domain)"/>
    <property type="match status" value="1"/>
</dbReference>